<name>A0A485AM90_KLUCR</name>
<keyword evidence="3" id="KW-0227">DNA damage</keyword>
<keyword evidence="3" id="KW-0742">SOS response</keyword>
<keyword evidence="2" id="KW-0267">Excision nuclease</keyword>
<evidence type="ECO:0000313" key="5">
    <source>
        <dbReference type="EMBL" id="VFS62717.1"/>
    </source>
</evidence>
<evidence type="ECO:0000256" key="2">
    <source>
        <dbReference type="ARBA" id="ARBA00022881"/>
    </source>
</evidence>
<reference evidence="5 6" key="1">
    <citation type="submission" date="2019-03" db="EMBL/GenBank/DDBJ databases">
        <authorList>
            <consortium name="Pathogen Informatics"/>
        </authorList>
    </citation>
    <scope>NUCLEOTIDE SEQUENCE [LARGE SCALE GENOMIC DNA]</scope>
    <source>
        <strain evidence="5 6">NCTC12993</strain>
    </source>
</reference>
<dbReference type="GO" id="GO:0006281">
    <property type="term" value="P:DNA repair"/>
    <property type="evidence" value="ECO:0007669"/>
    <property type="project" value="UniProtKB-KW"/>
</dbReference>
<protein>
    <submittedName>
        <fullName evidence="5">Excinuclease ABC subunit B</fullName>
    </submittedName>
</protein>
<dbReference type="SUPFAM" id="SSF46600">
    <property type="entry name" value="C-terminal UvrC-binding domain of UvrB"/>
    <property type="match status" value="1"/>
</dbReference>
<dbReference type="Gene3D" id="4.10.860.10">
    <property type="entry name" value="UVR domain"/>
    <property type="match status" value="1"/>
</dbReference>
<organism evidence="5 6">
    <name type="scientific">Kluyvera cryocrescens</name>
    <name type="common">Kluyvera citrophila</name>
    <dbReference type="NCBI Taxonomy" id="580"/>
    <lineage>
        <taxon>Bacteria</taxon>
        <taxon>Pseudomonadati</taxon>
        <taxon>Pseudomonadota</taxon>
        <taxon>Gammaproteobacteria</taxon>
        <taxon>Enterobacterales</taxon>
        <taxon>Enterobacteriaceae</taxon>
        <taxon>Kluyvera</taxon>
    </lineage>
</organism>
<dbReference type="InterPro" id="IPR036876">
    <property type="entry name" value="UVR_dom_sf"/>
</dbReference>
<dbReference type="GO" id="GO:0004518">
    <property type="term" value="F:nuclease activity"/>
    <property type="evidence" value="ECO:0007669"/>
    <property type="project" value="UniProtKB-KW"/>
</dbReference>
<dbReference type="Pfam" id="PF02151">
    <property type="entry name" value="UVR"/>
    <property type="match status" value="1"/>
</dbReference>
<proteinExistence type="predicted"/>
<dbReference type="Proteomes" id="UP000401081">
    <property type="component" value="Unassembled WGS sequence"/>
</dbReference>
<dbReference type="InterPro" id="IPR001943">
    <property type="entry name" value="UVR_dom"/>
</dbReference>
<feature type="domain" description="UVR" evidence="4">
    <location>
        <begin position="1"/>
        <end position="25"/>
    </location>
</feature>
<evidence type="ECO:0000256" key="1">
    <source>
        <dbReference type="ARBA" id="ARBA00022769"/>
    </source>
</evidence>
<dbReference type="AlphaFoldDB" id="A0A485AM90"/>
<dbReference type="GO" id="GO:0009432">
    <property type="term" value="P:SOS response"/>
    <property type="evidence" value="ECO:0007669"/>
    <property type="project" value="UniProtKB-KW"/>
</dbReference>
<evidence type="ECO:0000313" key="6">
    <source>
        <dbReference type="Proteomes" id="UP000401081"/>
    </source>
</evidence>
<evidence type="ECO:0000259" key="4">
    <source>
        <dbReference type="PROSITE" id="PS50151"/>
    </source>
</evidence>
<gene>
    <name evidence="5" type="primary">uvrB_1</name>
    <name evidence="5" type="ORF">NCTC12993_02215</name>
</gene>
<dbReference type="EMBL" id="CAADJD010000016">
    <property type="protein sequence ID" value="VFS62717.1"/>
    <property type="molecule type" value="Genomic_DNA"/>
</dbReference>
<dbReference type="PROSITE" id="PS50151">
    <property type="entry name" value="UVR"/>
    <property type="match status" value="1"/>
</dbReference>
<evidence type="ECO:0000256" key="3">
    <source>
        <dbReference type="ARBA" id="ARBA00023236"/>
    </source>
</evidence>
<keyword evidence="2" id="KW-0234">DNA repair</keyword>
<sequence>MKHAQNLEFEEAAQARDRLHKLRELFIATS</sequence>
<accession>A0A485AM90</accession>
<keyword evidence="1" id="KW-0228">DNA excision</keyword>
<keyword evidence="6" id="KW-1185">Reference proteome</keyword>